<reference evidence="1 2" key="1">
    <citation type="journal article" date="2019" name="Commun. Biol.">
        <title>The bagworm genome reveals a unique fibroin gene that provides high tensile strength.</title>
        <authorList>
            <person name="Kono N."/>
            <person name="Nakamura H."/>
            <person name="Ohtoshi R."/>
            <person name="Tomita M."/>
            <person name="Numata K."/>
            <person name="Arakawa K."/>
        </authorList>
    </citation>
    <scope>NUCLEOTIDE SEQUENCE [LARGE SCALE GENOMIC DNA]</scope>
</reference>
<dbReference type="Proteomes" id="UP000299102">
    <property type="component" value="Unassembled WGS sequence"/>
</dbReference>
<dbReference type="STRING" id="151549.A0A4C1TYZ6"/>
<dbReference type="OrthoDB" id="272985at2759"/>
<dbReference type="AlphaFoldDB" id="A0A4C1TYZ6"/>
<keyword evidence="2" id="KW-1185">Reference proteome</keyword>
<evidence type="ECO:0000313" key="1">
    <source>
        <dbReference type="EMBL" id="GBP19279.1"/>
    </source>
</evidence>
<gene>
    <name evidence="1" type="ORF">EVAR_79879_1</name>
</gene>
<evidence type="ECO:0000313" key="2">
    <source>
        <dbReference type="Proteomes" id="UP000299102"/>
    </source>
</evidence>
<protein>
    <recommendedName>
        <fullName evidence="3">DNA helicase</fullName>
    </recommendedName>
</protein>
<comment type="caution">
    <text evidence="1">The sequence shown here is derived from an EMBL/GenBank/DDBJ whole genome shotgun (WGS) entry which is preliminary data.</text>
</comment>
<name>A0A4C1TYZ6_EUMVA</name>
<proteinExistence type="predicted"/>
<evidence type="ECO:0008006" key="3">
    <source>
        <dbReference type="Google" id="ProtNLM"/>
    </source>
</evidence>
<sequence>MERDCIKQLQNNIHAVSIMTGKEKEQIAFLPRIPLVSNGLPFSFKRLQFPMKLANSMTINKAQDQTFQYCGFDLKELFFAHGPRRMLTNRIMIS</sequence>
<organism evidence="1 2">
    <name type="scientific">Eumeta variegata</name>
    <name type="common">Bagworm moth</name>
    <name type="synonym">Eumeta japonica</name>
    <dbReference type="NCBI Taxonomy" id="151549"/>
    <lineage>
        <taxon>Eukaryota</taxon>
        <taxon>Metazoa</taxon>
        <taxon>Ecdysozoa</taxon>
        <taxon>Arthropoda</taxon>
        <taxon>Hexapoda</taxon>
        <taxon>Insecta</taxon>
        <taxon>Pterygota</taxon>
        <taxon>Neoptera</taxon>
        <taxon>Endopterygota</taxon>
        <taxon>Lepidoptera</taxon>
        <taxon>Glossata</taxon>
        <taxon>Ditrysia</taxon>
        <taxon>Tineoidea</taxon>
        <taxon>Psychidae</taxon>
        <taxon>Oiketicinae</taxon>
        <taxon>Eumeta</taxon>
    </lineage>
</organism>
<dbReference type="EMBL" id="BGZK01000106">
    <property type="protein sequence ID" value="GBP19279.1"/>
    <property type="molecule type" value="Genomic_DNA"/>
</dbReference>
<accession>A0A4C1TYZ6</accession>